<evidence type="ECO:0000256" key="1">
    <source>
        <dbReference type="SAM" id="MobiDB-lite"/>
    </source>
</evidence>
<feature type="compositionally biased region" description="Polar residues" evidence="1">
    <location>
        <begin position="422"/>
        <end position="431"/>
    </location>
</feature>
<dbReference type="GeneID" id="88813461"/>
<dbReference type="EMBL" id="CP075900">
    <property type="protein sequence ID" value="QWB31950.1"/>
    <property type="molecule type" value="Genomic_DNA"/>
</dbReference>
<feature type="region of interest" description="Disordered" evidence="1">
    <location>
        <begin position="401"/>
        <end position="433"/>
    </location>
</feature>
<feature type="compositionally biased region" description="Basic and acidic residues" evidence="1">
    <location>
        <begin position="178"/>
        <end position="187"/>
    </location>
</feature>
<keyword evidence="3" id="KW-1185">Reference proteome</keyword>
<gene>
    <name evidence="2" type="ORF">KKI46_17295</name>
</gene>
<keyword evidence="2" id="KW-0614">Plasmid</keyword>
<feature type="compositionally biased region" description="Pro residues" evidence="1">
    <location>
        <begin position="500"/>
        <end position="512"/>
    </location>
</feature>
<organism evidence="2 3">
    <name type="scientific">Exiguobacterium acetylicum</name>
    <name type="common">Brevibacterium acetylicum</name>
    <dbReference type="NCBI Taxonomy" id="41170"/>
    <lineage>
        <taxon>Bacteria</taxon>
        <taxon>Bacillati</taxon>
        <taxon>Bacillota</taxon>
        <taxon>Bacilli</taxon>
        <taxon>Bacillales</taxon>
        <taxon>Bacillales Family XII. Incertae Sedis</taxon>
        <taxon>Exiguobacterium</taxon>
    </lineage>
</organism>
<evidence type="ECO:0000313" key="3">
    <source>
        <dbReference type="Proteomes" id="UP000679498"/>
    </source>
</evidence>
<proteinExistence type="predicted"/>
<dbReference type="PROSITE" id="PS51257">
    <property type="entry name" value="PROKAR_LIPOPROTEIN"/>
    <property type="match status" value="1"/>
</dbReference>
<protein>
    <submittedName>
        <fullName evidence="2">Uncharacterized protein</fullName>
    </submittedName>
</protein>
<reference evidence="2 3" key="1">
    <citation type="submission" date="2021-05" db="EMBL/GenBank/DDBJ databases">
        <title>Biocontrol using Exiguobacterium acetylicum SI17 against litchi downy blight caused by Peronophythora litchii.</title>
        <authorList>
            <person name="Zheng L."/>
        </authorList>
    </citation>
    <scope>NUCLEOTIDE SEQUENCE [LARGE SCALE GENOMIC DNA]</scope>
    <source>
        <strain evidence="2 3">SI17</strain>
        <plasmid evidence="2 3">p3</plasmid>
    </source>
</reference>
<accession>A0ABX8GFX5</accession>
<dbReference type="Proteomes" id="UP000679498">
    <property type="component" value="Plasmid p3"/>
</dbReference>
<sequence length="640" mass="71589">MDNRLYKKILLSLLSLFLIIGCVTYQPQKADAIAGKIASYAAKKAAVWVAKETAEESIQKILKKKIDIGDPLFQKYISRVDYDLVQVDGKTFLMRNNLGAAEKKALGDQIGKVVDRMMYGENAAWLSWVDWWSIGPMLLIGNVIYSEMTDENYSFINDVLMQALIDLGFLEEPQDNFTDSKTKEPIQHYESPPPTSEPEKNLNYSQVIELKGTPSNAHSATLPLNPYRTPMAIGTYVVELVPNAPVASLFKVSSSNSWTLSRVKESPIFDFDVSGGNTFWNKFGDWEDKVDIYKNNVKTHSDLRSVDLSNFFDTTILKKINRYIYSWDKSKGQSVVILQSTVDTSVPIYKFVIKGVVNKQGISQPDQARTAFYTSPELNNVGFKVYQDYFTDRIITPPTARPAPQLKDVKPSNPKDYVSGPIINNNPNTGKPTMAIPTTVIVQDPTSTPVKSDPAGGITITKPDGTPVTDPETELEPVTNEPVVQPNPTTGEPEIIVKPNTPPEPATPPKTDPPTTENPDTGDPDTGDPETETPPTDPDDEDPTKVKWDKLKSIPTFMTTRFPFSLPWDIGRFMDAVFPDVTPITELVFEFPDIADYDTSFEIRIPEYFEPWMDFARSAFIYGFDISLVYAIYRLFGGAQ</sequence>
<feature type="region of interest" description="Disordered" evidence="1">
    <location>
        <begin position="445"/>
        <end position="546"/>
    </location>
</feature>
<name>A0ABX8GFX5_EXIAC</name>
<feature type="region of interest" description="Disordered" evidence="1">
    <location>
        <begin position="176"/>
        <end position="200"/>
    </location>
</feature>
<feature type="compositionally biased region" description="Acidic residues" evidence="1">
    <location>
        <begin position="520"/>
        <end position="542"/>
    </location>
</feature>
<evidence type="ECO:0000313" key="2">
    <source>
        <dbReference type="EMBL" id="QWB31950.1"/>
    </source>
</evidence>
<geneLocation type="plasmid" evidence="2 3">
    <name>p3</name>
</geneLocation>
<dbReference type="RefSeq" id="WP_214814087.1">
    <property type="nucleotide sequence ID" value="NZ_CP075900.1"/>
</dbReference>